<dbReference type="GO" id="GO:0055085">
    <property type="term" value="P:transmembrane transport"/>
    <property type="evidence" value="ECO:0007669"/>
    <property type="project" value="InterPro"/>
</dbReference>
<dbReference type="PANTHER" id="PTHR36838">
    <property type="entry name" value="AUXIN EFFLUX CARRIER FAMILY PROTEIN"/>
    <property type="match status" value="1"/>
</dbReference>
<keyword evidence="6 8" id="KW-1133">Transmembrane helix</keyword>
<reference evidence="9" key="2">
    <citation type="journal article" date="2021" name="PeerJ">
        <title>Extensive microbial diversity within the chicken gut microbiome revealed by metagenomics and culture.</title>
        <authorList>
            <person name="Gilroy R."/>
            <person name="Ravi A."/>
            <person name="Getino M."/>
            <person name="Pursley I."/>
            <person name="Horton D.L."/>
            <person name="Alikhan N.F."/>
            <person name="Baker D."/>
            <person name="Gharbi K."/>
            <person name="Hall N."/>
            <person name="Watson M."/>
            <person name="Adriaenssens E.M."/>
            <person name="Foster-Nyarko E."/>
            <person name="Jarju S."/>
            <person name="Secka A."/>
            <person name="Antonio M."/>
            <person name="Oren A."/>
            <person name="Chaudhuri R.R."/>
            <person name="La Ragione R."/>
            <person name="Hildebrand F."/>
            <person name="Pallen M.J."/>
        </authorList>
    </citation>
    <scope>NUCLEOTIDE SEQUENCE</scope>
    <source>
        <strain evidence="9">ChiHjej9B8-7071</strain>
    </source>
</reference>
<comment type="caution">
    <text evidence="9">The sequence shown here is derived from an EMBL/GenBank/DDBJ whole genome shotgun (WGS) entry which is preliminary data.</text>
</comment>
<reference evidence="9" key="1">
    <citation type="submission" date="2020-10" db="EMBL/GenBank/DDBJ databases">
        <authorList>
            <person name="Gilroy R."/>
        </authorList>
    </citation>
    <scope>NUCLEOTIDE SEQUENCE</scope>
    <source>
        <strain evidence="9">ChiHjej9B8-7071</strain>
    </source>
</reference>
<organism evidence="9 10">
    <name type="scientific">Candidatus Avoscillospira stercoripullorum</name>
    <dbReference type="NCBI Taxonomy" id="2840709"/>
    <lineage>
        <taxon>Bacteria</taxon>
        <taxon>Bacillati</taxon>
        <taxon>Bacillota</taxon>
        <taxon>Clostridia</taxon>
        <taxon>Eubacteriales</taxon>
        <taxon>Oscillospiraceae</taxon>
        <taxon>Oscillospiraceae incertae sedis</taxon>
        <taxon>Candidatus Avoscillospira</taxon>
    </lineage>
</organism>
<evidence type="ECO:0000256" key="5">
    <source>
        <dbReference type="ARBA" id="ARBA00022692"/>
    </source>
</evidence>
<evidence type="ECO:0000256" key="4">
    <source>
        <dbReference type="ARBA" id="ARBA00022475"/>
    </source>
</evidence>
<dbReference type="Pfam" id="PF03547">
    <property type="entry name" value="Mem_trans"/>
    <property type="match status" value="2"/>
</dbReference>
<evidence type="ECO:0000256" key="2">
    <source>
        <dbReference type="ARBA" id="ARBA00010145"/>
    </source>
</evidence>
<evidence type="ECO:0000256" key="1">
    <source>
        <dbReference type="ARBA" id="ARBA00004651"/>
    </source>
</evidence>
<keyword evidence="5 8" id="KW-0812">Transmembrane</keyword>
<feature type="transmembrane region" description="Helical" evidence="8">
    <location>
        <begin position="127"/>
        <end position="150"/>
    </location>
</feature>
<comment type="similarity">
    <text evidence="2">Belongs to the auxin efflux carrier (TC 2.A.69) family.</text>
</comment>
<keyword evidence="3" id="KW-0813">Transport</keyword>
<feature type="transmembrane region" description="Helical" evidence="8">
    <location>
        <begin position="99"/>
        <end position="121"/>
    </location>
</feature>
<accession>A0A9D1A9S1</accession>
<evidence type="ECO:0000313" key="10">
    <source>
        <dbReference type="Proteomes" id="UP000824258"/>
    </source>
</evidence>
<feature type="transmembrane region" description="Helical" evidence="8">
    <location>
        <begin position="41"/>
        <end position="58"/>
    </location>
</feature>
<feature type="transmembrane region" description="Helical" evidence="8">
    <location>
        <begin position="254"/>
        <end position="275"/>
    </location>
</feature>
<feature type="transmembrane region" description="Helical" evidence="8">
    <location>
        <begin position="287"/>
        <end position="307"/>
    </location>
</feature>
<feature type="transmembrane region" description="Helical" evidence="8">
    <location>
        <begin position="64"/>
        <end position="87"/>
    </location>
</feature>
<dbReference type="AlphaFoldDB" id="A0A9D1A9S1"/>
<sequence>MEHFLLCCNGILPILLLMLLGYVLRRLHVLDAGAFAALDRLCFRVLIPAMLFVSVYTADFSTAFQPSAMVFVVLAVVGNFLLVFLLVPRWIPAPADAASTVHGLCHTNMAALGIPLIVNLFGQSQLAVYSILMAFASPLVNALMVFEHLYFQGDRVKLGKLARNVFTSPYLVGTLAGIACKVLGLHFPTFAESALTSLQSAATPMCLIALGGSFTFRSIRGQAGRVTAIVLSRCVGIPAVVLGIAVALGFRRIVLASLLVLFCCPSAAATYSFSTGYCGNPTLASQIVVYTTAVSLFTIFLWLFAFLQLGLL</sequence>
<proteinExistence type="inferred from homology"/>
<protein>
    <submittedName>
        <fullName evidence="9">AEC family transporter</fullName>
    </submittedName>
</protein>
<evidence type="ECO:0000256" key="8">
    <source>
        <dbReference type="SAM" id="Phobius"/>
    </source>
</evidence>
<feature type="transmembrane region" description="Helical" evidence="8">
    <location>
        <begin position="228"/>
        <end position="248"/>
    </location>
</feature>
<dbReference type="GO" id="GO:0005886">
    <property type="term" value="C:plasma membrane"/>
    <property type="evidence" value="ECO:0007669"/>
    <property type="project" value="UniProtKB-SubCell"/>
</dbReference>
<gene>
    <name evidence="9" type="ORF">IAA70_04745</name>
</gene>
<evidence type="ECO:0000256" key="7">
    <source>
        <dbReference type="ARBA" id="ARBA00023136"/>
    </source>
</evidence>
<evidence type="ECO:0000256" key="6">
    <source>
        <dbReference type="ARBA" id="ARBA00022989"/>
    </source>
</evidence>
<feature type="transmembrane region" description="Helical" evidence="8">
    <location>
        <begin position="170"/>
        <end position="191"/>
    </location>
</feature>
<name>A0A9D1A9S1_9FIRM</name>
<dbReference type="Proteomes" id="UP000824258">
    <property type="component" value="Unassembled WGS sequence"/>
</dbReference>
<keyword evidence="4" id="KW-1003">Cell membrane</keyword>
<dbReference type="InterPro" id="IPR004776">
    <property type="entry name" value="Mem_transp_PIN-like"/>
</dbReference>
<evidence type="ECO:0000313" key="9">
    <source>
        <dbReference type="EMBL" id="HIR09693.1"/>
    </source>
</evidence>
<comment type="subcellular location">
    <subcellularLocation>
        <location evidence="1">Cell membrane</location>
        <topology evidence="1">Multi-pass membrane protein</topology>
    </subcellularLocation>
</comment>
<feature type="transmembrane region" description="Helical" evidence="8">
    <location>
        <begin position="12"/>
        <end position="29"/>
    </location>
</feature>
<dbReference type="InterPro" id="IPR038770">
    <property type="entry name" value="Na+/solute_symporter_sf"/>
</dbReference>
<evidence type="ECO:0000256" key="3">
    <source>
        <dbReference type="ARBA" id="ARBA00022448"/>
    </source>
</evidence>
<dbReference type="PANTHER" id="PTHR36838:SF4">
    <property type="entry name" value="AUXIN EFFLUX CARRIER FAMILY PROTEIN"/>
    <property type="match status" value="1"/>
</dbReference>
<dbReference type="Gene3D" id="1.20.1530.20">
    <property type="match status" value="1"/>
</dbReference>
<feature type="transmembrane region" description="Helical" evidence="8">
    <location>
        <begin position="197"/>
        <end position="216"/>
    </location>
</feature>
<dbReference type="EMBL" id="DVGD01000147">
    <property type="protein sequence ID" value="HIR09693.1"/>
    <property type="molecule type" value="Genomic_DNA"/>
</dbReference>
<keyword evidence="7 8" id="KW-0472">Membrane</keyword>